<dbReference type="EMBL" id="JBHUEA010000016">
    <property type="protein sequence ID" value="MFD1722049.1"/>
    <property type="molecule type" value="Genomic_DNA"/>
</dbReference>
<feature type="domain" description="AB hydrolase-1" evidence="2">
    <location>
        <begin position="27"/>
        <end position="133"/>
    </location>
</feature>
<accession>A0ABW4LGL1</accession>
<dbReference type="Pfam" id="PF00561">
    <property type="entry name" value="Abhydrolase_1"/>
    <property type="match status" value="1"/>
</dbReference>
<proteinExistence type="predicted"/>
<evidence type="ECO:0000313" key="3">
    <source>
        <dbReference type="EMBL" id="MFD1722049.1"/>
    </source>
</evidence>
<keyword evidence="1 3" id="KW-0378">Hydrolase</keyword>
<sequence length="281" mass="28910">MTALRVAVRDGTALAVERRGDTGGRRVVLLHAGVADSCSWAAVLDALEPDGLDLVAIDRRGFGESPDAAPGAAFTHLDDLVDVLDGLEVGPAVLVGSSTGGGLALDLALTEPDRVHGLLLIGSAVSGMTDEGESIAWTPDAATGRLLEAMEAAEASGDLDGQVRLELHAWLDGPTQREGRVGGAARELAAAMSRRALQGGGSTGASGIDAWHRLAEVDVPGIAAWGDLDMPPDQPFYELAAARLPRIQARVLPGVAHLPSLEDPALVAALVREVVALADAR</sequence>
<dbReference type="RefSeq" id="WP_377934823.1">
    <property type="nucleotide sequence ID" value="NZ_JBHUEA010000016.1"/>
</dbReference>
<dbReference type="PANTHER" id="PTHR43798">
    <property type="entry name" value="MONOACYLGLYCEROL LIPASE"/>
    <property type="match status" value="1"/>
</dbReference>
<dbReference type="GO" id="GO:0016787">
    <property type="term" value="F:hydrolase activity"/>
    <property type="evidence" value="ECO:0007669"/>
    <property type="project" value="UniProtKB-KW"/>
</dbReference>
<dbReference type="SUPFAM" id="SSF53474">
    <property type="entry name" value="alpha/beta-Hydrolases"/>
    <property type="match status" value="1"/>
</dbReference>
<dbReference type="PANTHER" id="PTHR43798:SF31">
    <property type="entry name" value="AB HYDROLASE SUPERFAMILY PROTEIN YCLE"/>
    <property type="match status" value="1"/>
</dbReference>
<gene>
    <name evidence="3" type="ORF">ACFSBI_10860</name>
</gene>
<protein>
    <submittedName>
        <fullName evidence="3">Alpha/beta fold hydrolase</fullName>
    </submittedName>
</protein>
<dbReference type="PRINTS" id="PR00412">
    <property type="entry name" value="EPOXHYDRLASE"/>
</dbReference>
<dbReference type="InterPro" id="IPR050266">
    <property type="entry name" value="AB_hydrolase_sf"/>
</dbReference>
<comment type="caution">
    <text evidence="3">The sequence shown here is derived from an EMBL/GenBank/DDBJ whole genome shotgun (WGS) entry which is preliminary data.</text>
</comment>
<reference evidence="4" key="1">
    <citation type="journal article" date="2019" name="Int. J. Syst. Evol. Microbiol.">
        <title>The Global Catalogue of Microorganisms (GCM) 10K type strain sequencing project: providing services to taxonomists for standard genome sequencing and annotation.</title>
        <authorList>
            <consortium name="The Broad Institute Genomics Platform"/>
            <consortium name="The Broad Institute Genome Sequencing Center for Infectious Disease"/>
            <person name="Wu L."/>
            <person name="Ma J."/>
        </authorList>
    </citation>
    <scope>NUCLEOTIDE SEQUENCE [LARGE SCALE GENOMIC DNA]</scope>
    <source>
        <strain evidence="4">CGMCC 1.12471</strain>
    </source>
</reference>
<dbReference type="InterPro" id="IPR000073">
    <property type="entry name" value="AB_hydrolase_1"/>
</dbReference>
<evidence type="ECO:0000313" key="4">
    <source>
        <dbReference type="Proteomes" id="UP001597347"/>
    </source>
</evidence>
<dbReference type="PRINTS" id="PR00111">
    <property type="entry name" value="ABHYDROLASE"/>
</dbReference>
<dbReference type="Proteomes" id="UP001597347">
    <property type="component" value="Unassembled WGS sequence"/>
</dbReference>
<keyword evidence="4" id="KW-1185">Reference proteome</keyword>
<organism evidence="3 4">
    <name type="scientific">Amnibacterium endophyticum</name>
    <dbReference type="NCBI Taxonomy" id="2109337"/>
    <lineage>
        <taxon>Bacteria</taxon>
        <taxon>Bacillati</taxon>
        <taxon>Actinomycetota</taxon>
        <taxon>Actinomycetes</taxon>
        <taxon>Micrococcales</taxon>
        <taxon>Microbacteriaceae</taxon>
        <taxon>Amnibacterium</taxon>
    </lineage>
</organism>
<dbReference type="Gene3D" id="3.40.50.1820">
    <property type="entry name" value="alpha/beta hydrolase"/>
    <property type="match status" value="1"/>
</dbReference>
<evidence type="ECO:0000259" key="2">
    <source>
        <dbReference type="Pfam" id="PF00561"/>
    </source>
</evidence>
<dbReference type="InterPro" id="IPR000639">
    <property type="entry name" value="Epox_hydrolase-like"/>
</dbReference>
<evidence type="ECO:0000256" key="1">
    <source>
        <dbReference type="ARBA" id="ARBA00022801"/>
    </source>
</evidence>
<dbReference type="InterPro" id="IPR029058">
    <property type="entry name" value="AB_hydrolase_fold"/>
</dbReference>
<name>A0ABW4LGL1_9MICO</name>